<organism evidence="7 8">
    <name type="scientific">Magnetospirillum sulfuroxidans</name>
    <dbReference type="NCBI Taxonomy" id="611300"/>
    <lineage>
        <taxon>Bacteria</taxon>
        <taxon>Pseudomonadati</taxon>
        <taxon>Pseudomonadota</taxon>
        <taxon>Alphaproteobacteria</taxon>
        <taxon>Rhodospirillales</taxon>
        <taxon>Rhodospirillaceae</taxon>
        <taxon>Magnetospirillum</taxon>
    </lineage>
</organism>
<keyword evidence="2 5" id="KW-0489">Methyltransferase</keyword>
<sequence length="320" mass="35507">MGGIRCLHRFRRCGGGGSGGAVHATPFRLHHQKRRQDPQGAGRLRPALHDRCRRSHRLYHGCSALTDSATGPAIILVRPQLSENIGTAARAMLNNGLTDLRLVGPRPDWLSDRAIAAASGADRVVLGAKIFDTTAEAVADLNRVWATTARNRFMVKPVNTPRTAAAAMRAIATDGQKFGVMFGPERTGLENEDVSLADTVITVPLNPDYSSLNLAQCVLLVSYEWYQTDDPVLPEQHMTKGAEPPATKEKLQHFFDHLERELDECGFLRLADKRPVMVRNIRNLFQRAHLTGQEVQTLHGIVHELVTYRHRKGKTHNSEN</sequence>
<dbReference type="NCBIfam" id="TIGR00050">
    <property type="entry name" value="rRNA_methyl_1"/>
    <property type="match status" value="1"/>
</dbReference>
<keyword evidence="4 5" id="KW-0949">S-adenosyl-L-methionine</keyword>
<dbReference type="EMBL" id="JAGTUF010000001">
    <property type="protein sequence ID" value="MBR9970360.1"/>
    <property type="molecule type" value="Genomic_DNA"/>
</dbReference>
<evidence type="ECO:0000259" key="6">
    <source>
        <dbReference type="Pfam" id="PF00588"/>
    </source>
</evidence>
<evidence type="ECO:0000313" key="8">
    <source>
        <dbReference type="Proteomes" id="UP000680714"/>
    </source>
</evidence>
<proteinExistence type="inferred from homology"/>
<dbReference type="Gene3D" id="3.40.1280.10">
    <property type="match status" value="1"/>
</dbReference>
<comment type="catalytic activity">
    <reaction evidence="5">
        <text>cytidine(32) in tRNA + S-adenosyl-L-methionine = 2'-O-methylcytidine(32) in tRNA + S-adenosyl-L-homocysteine + H(+)</text>
        <dbReference type="Rhea" id="RHEA:42932"/>
        <dbReference type="Rhea" id="RHEA-COMP:10288"/>
        <dbReference type="Rhea" id="RHEA-COMP:10289"/>
        <dbReference type="ChEBI" id="CHEBI:15378"/>
        <dbReference type="ChEBI" id="CHEBI:57856"/>
        <dbReference type="ChEBI" id="CHEBI:59789"/>
        <dbReference type="ChEBI" id="CHEBI:74495"/>
        <dbReference type="ChEBI" id="CHEBI:82748"/>
        <dbReference type="EC" id="2.1.1.200"/>
    </reaction>
</comment>
<dbReference type="GO" id="GO:0008168">
    <property type="term" value="F:methyltransferase activity"/>
    <property type="evidence" value="ECO:0007669"/>
    <property type="project" value="UniProtKB-KW"/>
</dbReference>
<dbReference type="InterPro" id="IPR001537">
    <property type="entry name" value="SpoU_MeTrfase"/>
</dbReference>
<dbReference type="InterPro" id="IPR029026">
    <property type="entry name" value="tRNA_m1G_MTases_N"/>
</dbReference>
<name>A0ABS5I7E7_9PROT</name>
<feature type="domain" description="tRNA/rRNA methyltransferase SpoU type" evidence="6">
    <location>
        <begin position="73"/>
        <end position="223"/>
    </location>
</feature>
<dbReference type="Gene3D" id="1.10.8.590">
    <property type="match status" value="1"/>
</dbReference>
<dbReference type="PANTHER" id="PTHR42786">
    <property type="entry name" value="TRNA/RRNA METHYLTRANSFERASE"/>
    <property type="match status" value="1"/>
</dbReference>
<evidence type="ECO:0000256" key="3">
    <source>
        <dbReference type="ARBA" id="ARBA00022679"/>
    </source>
</evidence>
<reference evidence="7 8" key="1">
    <citation type="submission" date="2021-04" db="EMBL/GenBank/DDBJ databases">
        <title>Magnetospirillum sulfuroxidans sp. nov., a facultative chemolithoautotrophic sulfur-oxidizing alphaproteobacterium isolated from freshwater sediment and proposals for Paramagetospirillum gen. nov., and Magnetospirillaceae fam. nov.</title>
        <authorList>
            <person name="Koziaeva V."/>
            <person name="Geelhoed J.S."/>
            <person name="Sorokin D.Y."/>
            <person name="Grouzdev D.S."/>
        </authorList>
    </citation>
    <scope>NUCLEOTIDE SEQUENCE [LARGE SCALE GENOMIC DNA]</scope>
    <source>
        <strain evidence="7 8">J10</strain>
    </source>
</reference>
<dbReference type="SUPFAM" id="SSF75217">
    <property type="entry name" value="alpha/beta knot"/>
    <property type="match status" value="1"/>
</dbReference>
<keyword evidence="8" id="KW-1185">Reference proteome</keyword>
<comment type="caution">
    <text evidence="7">The sequence shown here is derived from an EMBL/GenBank/DDBJ whole genome shotgun (WGS) entry which is preliminary data.</text>
</comment>
<dbReference type="InterPro" id="IPR004384">
    <property type="entry name" value="RNA_MeTrfase_TrmJ/LasT"/>
</dbReference>
<comment type="similarity">
    <text evidence="1">Belongs to the class IV-like SAM-binding methyltransferase superfamily. RNA methyltransferase TrmH family.</text>
</comment>
<dbReference type="Proteomes" id="UP000680714">
    <property type="component" value="Unassembled WGS sequence"/>
</dbReference>
<dbReference type="InterPro" id="IPR029028">
    <property type="entry name" value="Alpha/beta_knot_MTases"/>
</dbReference>
<evidence type="ECO:0000313" key="7">
    <source>
        <dbReference type="EMBL" id="MBR9970360.1"/>
    </source>
</evidence>
<comment type="subcellular location">
    <subcellularLocation>
        <location evidence="5">Cytoplasm</location>
    </subcellularLocation>
</comment>
<protein>
    <recommendedName>
        <fullName evidence="5">tRNA (cytidine/uridine-2'-O-)-methyltransferase TrmJ</fullName>
        <ecNumber evidence="5">2.1.1.200</ecNumber>
    </recommendedName>
    <alternativeName>
        <fullName evidence="5">tRNA (cytidine(32)/uridine(32)-2'-O)-methyltransferase</fullName>
    </alternativeName>
    <alternativeName>
        <fullName evidence="5">tRNA Cm32/Um32 methyltransferase</fullName>
    </alternativeName>
</protein>
<dbReference type="EC" id="2.1.1.200" evidence="5"/>
<dbReference type="PANTHER" id="PTHR42786:SF7">
    <property type="entry name" value="TRNA_RRNA METHYLTRANSFERASE SPOU TYPE DOMAIN-CONTAINING PROTEIN"/>
    <property type="match status" value="1"/>
</dbReference>
<comment type="subunit">
    <text evidence="5">Homodimer.</text>
</comment>
<keyword evidence="5" id="KW-0963">Cytoplasm</keyword>
<comment type="function">
    <text evidence="5">Catalyzes the formation of 2'O-methylated cytidine (Cm32) or 2'O-methylated uridine (Um32) at position 32 in tRNA.</text>
</comment>
<comment type="catalytic activity">
    <reaction evidence="5">
        <text>uridine(32) in tRNA + S-adenosyl-L-methionine = 2'-O-methyluridine(32) in tRNA + S-adenosyl-L-homocysteine + H(+)</text>
        <dbReference type="Rhea" id="RHEA:42936"/>
        <dbReference type="Rhea" id="RHEA-COMP:10107"/>
        <dbReference type="Rhea" id="RHEA-COMP:10290"/>
        <dbReference type="ChEBI" id="CHEBI:15378"/>
        <dbReference type="ChEBI" id="CHEBI:57856"/>
        <dbReference type="ChEBI" id="CHEBI:59789"/>
        <dbReference type="ChEBI" id="CHEBI:65315"/>
        <dbReference type="ChEBI" id="CHEBI:74478"/>
        <dbReference type="EC" id="2.1.1.200"/>
    </reaction>
</comment>
<keyword evidence="5" id="KW-0819">tRNA processing</keyword>
<dbReference type="GO" id="GO:0032259">
    <property type="term" value="P:methylation"/>
    <property type="evidence" value="ECO:0007669"/>
    <property type="project" value="UniProtKB-KW"/>
</dbReference>
<evidence type="ECO:0000256" key="2">
    <source>
        <dbReference type="ARBA" id="ARBA00022603"/>
    </source>
</evidence>
<dbReference type="CDD" id="cd18093">
    <property type="entry name" value="SpoU-like_TrmJ"/>
    <property type="match status" value="1"/>
</dbReference>
<evidence type="ECO:0000256" key="5">
    <source>
        <dbReference type="RuleBase" id="RU362024"/>
    </source>
</evidence>
<accession>A0ABS5I7E7</accession>
<dbReference type="Pfam" id="PF00588">
    <property type="entry name" value="SpoU_methylase"/>
    <property type="match status" value="1"/>
</dbReference>
<evidence type="ECO:0000256" key="1">
    <source>
        <dbReference type="ARBA" id="ARBA00007228"/>
    </source>
</evidence>
<evidence type="ECO:0000256" key="4">
    <source>
        <dbReference type="ARBA" id="ARBA00022691"/>
    </source>
</evidence>
<gene>
    <name evidence="5" type="primary">trmJ</name>
    <name evidence="7" type="ORF">KEC16_01365</name>
</gene>
<keyword evidence="3" id="KW-0808">Transferase</keyword>